<organism evidence="12 13">
    <name type="scientific">Fulvimonas soli</name>
    <dbReference type="NCBI Taxonomy" id="155197"/>
    <lineage>
        <taxon>Bacteria</taxon>
        <taxon>Pseudomonadati</taxon>
        <taxon>Pseudomonadota</taxon>
        <taxon>Gammaproteobacteria</taxon>
        <taxon>Lysobacterales</taxon>
        <taxon>Rhodanobacteraceae</taxon>
        <taxon>Fulvimonas</taxon>
    </lineage>
</organism>
<dbReference type="PANTHER" id="PTHR30203">
    <property type="entry name" value="OUTER MEMBRANE CATION EFFLUX PROTEIN"/>
    <property type="match status" value="1"/>
</dbReference>
<sequence length="503" mass="53713">MKHIPMKHALPTARTLLAAALALAVAACAVPPRLEHPALRDDVPLAGLPTRAQADWPDPAWWRAYRDPQLDDLIERAMRQAPDLALAQSRLRGAEQSARAAAAEAGLTVNGSAQVTRQRMSDHGLIPSQFLGFSWYNQGDLGVQLQYDIDWWGKHRAEVESALDQARAAQAQQSAAALAIQYAVADTYFGWQADQARLQLAEQQLAVQQGLLRIAELRVRQGVDRPDEAQKARAQLAAAREMRAALAGSASIRLAALAALVGVSPAELPTLHPRPLPAIAGGLPANAGIDLIARRPDIAATRWQVEAALRQTDVARAQFLPDLSLGAMAGLSSIDLDKLFTTGSRVFSLTPALHLPIFNSGLLKANYGISRAQLEGAVAQYESTVLAAAREVSTQTLTAQTLAARRDEQQAQLAADRQLADSARARVRQGVSDARESLAAQAQLLQQRDSETQLHAQAVAADLALVKALGGGYRMAEQPPAVAANASAPTAPTTHSGDADERH</sequence>
<dbReference type="GO" id="GO:0009279">
    <property type="term" value="C:cell outer membrane"/>
    <property type="evidence" value="ECO:0007669"/>
    <property type="project" value="UniProtKB-SubCell"/>
</dbReference>
<feature type="compositionally biased region" description="Low complexity" evidence="11">
    <location>
        <begin position="480"/>
        <end position="494"/>
    </location>
</feature>
<evidence type="ECO:0000256" key="4">
    <source>
        <dbReference type="ARBA" id="ARBA00022692"/>
    </source>
</evidence>
<evidence type="ECO:0000313" key="12">
    <source>
        <dbReference type="EMBL" id="PWK92929.1"/>
    </source>
</evidence>
<reference evidence="12 13" key="1">
    <citation type="submission" date="2018-05" db="EMBL/GenBank/DDBJ databases">
        <title>Genomic Encyclopedia of Type Strains, Phase IV (KMG-IV): sequencing the most valuable type-strain genomes for metagenomic binning, comparative biology and taxonomic classification.</title>
        <authorList>
            <person name="Goeker M."/>
        </authorList>
    </citation>
    <scope>NUCLEOTIDE SEQUENCE [LARGE SCALE GENOMIC DNA]</scope>
    <source>
        <strain evidence="12 13">DSM 14263</strain>
    </source>
</reference>
<evidence type="ECO:0000256" key="10">
    <source>
        <dbReference type="RuleBase" id="RU362097"/>
    </source>
</evidence>
<dbReference type="SUPFAM" id="SSF56954">
    <property type="entry name" value="Outer membrane efflux proteins (OEP)"/>
    <property type="match status" value="1"/>
</dbReference>
<keyword evidence="3 10" id="KW-1134">Transmembrane beta strand</keyword>
<keyword evidence="13" id="KW-1185">Reference proteome</keyword>
<evidence type="ECO:0000256" key="8">
    <source>
        <dbReference type="ARBA" id="ARBA00023288"/>
    </source>
</evidence>
<evidence type="ECO:0000256" key="6">
    <source>
        <dbReference type="ARBA" id="ARBA00023136"/>
    </source>
</evidence>
<dbReference type="Pfam" id="PF02321">
    <property type="entry name" value="OEP"/>
    <property type="match status" value="2"/>
</dbReference>
<dbReference type="Proteomes" id="UP000245812">
    <property type="component" value="Unassembled WGS sequence"/>
</dbReference>
<evidence type="ECO:0000256" key="7">
    <source>
        <dbReference type="ARBA" id="ARBA00023139"/>
    </source>
</evidence>
<dbReference type="EMBL" id="QGHC01000001">
    <property type="protein sequence ID" value="PWK92929.1"/>
    <property type="molecule type" value="Genomic_DNA"/>
</dbReference>
<protein>
    <submittedName>
        <fullName evidence="12">Multidrug efflux system outer membrane protein</fullName>
    </submittedName>
</protein>
<evidence type="ECO:0000256" key="5">
    <source>
        <dbReference type="ARBA" id="ARBA00022729"/>
    </source>
</evidence>
<keyword evidence="7 10" id="KW-0564">Palmitate</keyword>
<dbReference type="Gene3D" id="2.20.200.10">
    <property type="entry name" value="Outer membrane efflux proteins (OEP)"/>
    <property type="match status" value="1"/>
</dbReference>
<keyword evidence="4 10" id="KW-0812">Transmembrane</keyword>
<evidence type="ECO:0000313" key="13">
    <source>
        <dbReference type="Proteomes" id="UP000245812"/>
    </source>
</evidence>
<keyword evidence="8 10" id="KW-0449">Lipoprotein</keyword>
<comment type="similarity">
    <text evidence="2 10">Belongs to the outer membrane factor (OMF) (TC 1.B.17) family.</text>
</comment>
<dbReference type="Gene3D" id="1.20.1600.10">
    <property type="entry name" value="Outer membrane efflux proteins (OEP)"/>
    <property type="match status" value="1"/>
</dbReference>
<keyword evidence="5 10" id="KW-0732">Signal</keyword>
<dbReference type="AlphaFoldDB" id="A0A316IIC2"/>
<accession>A0A316IIC2</accession>
<evidence type="ECO:0000256" key="3">
    <source>
        <dbReference type="ARBA" id="ARBA00022452"/>
    </source>
</evidence>
<comment type="function">
    <text evidence="9">Could be involved in resistance to puromycin, acriflavine and tetraphenylarsonium chloride.</text>
</comment>
<feature type="region of interest" description="Disordered" evidence="11">
    <location>
        <begin position="480"/>
        <end position="503"/>
    </location>
</feature>
<evidence type="ECO:0000256" key="11">
    <source>
        <dbReference type="SAM" id="MobiDB-lite"/>
    </source>
</evidence>
<feature type="signal peptide" evidence="10">
    <location>
        <begin position="1"/>
        <end position="29"/>
    </location>
</feature>
<dbReference type="PROSITE" id="PS51257">
    <property type="entry name" value="PROKAR_LIPOPROTEIN"/>
    <property type="match status" value="1"/>
</dbReference>
<gene>
    <name evidence="12" type="ORF">C7456_101270</name>
</gene>
<keyword evidence="6 10" id="KW-0472">Membrane</keyword>
<dbReference type="NCBIfam" id="TIGR01845">
    <property type="entry name" value="outer_NodT"/>
    <property type="match status" value="1"/>
</dbReference>
<dbReference type="RefSeq" id="WP_245889733.1">
    <property type="nucleotide sequence ID" value="NZ_MSZV01000042.1"/>
</dbReference>
<dbReference type="PANTHER" id="PTHR30203:SF20">
    <property type="entry name" value="MULTIDRUG RESISTANCE OUTER MEMBRANE PROTEIN MDTP-RELATED"/>
    <property type="match status" value="1"/>
</dbReference>
<comment type="caution">
    <text evidence="12">The sequence shown here is derived from an EMBL/GenBank/DDBJ whole genome shotgun (WGS) entry which is preliminary data.</text>
</comment>
<dbReference type="InterPro" id="IPR010131">
    <property type="entry name" value="MdtP/NodT-like"/>
</dbReference>
<dbReference type="InterPro" id="IPR003423">
    <property type="entry name" value="OMP_efflux"/>
</dbReference>
<feature type="chain" id="PRO_5016194849" evidence="10">
    <location>
        <begin position="30"/>
        <end position="503"/>
    </location>
</feature>
<proteinExistence type="inferred from homology"/>
<evidence type="ECO:0000256" key="1">
    <source>
        <dbReference type="ARBA" id="ARBA00004370"/>
    </source>
</evidence>
<dbReference type="GO" id="GO:0015562">
    <property type="term" value="F:efflux transmembrane transporter activity"/>
    <property type="evidence" value="ECO:0007669"/>
    <property type="project" value="InterPro"/>
</dbReference>
<name>A0A316IIC2_9GAMM</name>
<evidence type="ECO:0000256" key="9">
    <source>
        <dbReference type="ARBA" id="ARBA00037313"/>
    </source>
</evidence>
<comment type="subcellular location">
    <subcellularLocation>
        <location evidence="10">Cell outer membrane</location>
        <topology evidence="10">Lipid-anchor</topology>
    </subcellularLocation>
    <subcellularLocation>
        <location evidence="1">Membrane</location>
    </subcellularLocation>
</comment>
<evidence type="ECO:0000256" key="2">
    <source>
        <dbReference type="ARBA" id="ARBA00007613"/>
    </source>
</evidence>